<feature type="domain" description="IPT/TIG" evidence="2">
    <location>
        <begin position="818"/>
        <end position="896"/>
    </location>
</feature>
<reference evidence="3" key="1">
    <citation type="submission" date="2006-10" db="EMBL/GenBank/DDBJ databases">
        <title>Complete sequence of Solibacter usitatus Ellin6076.</title>
        <authorList>
            <consortium name="US DOE Joint Genome Institute"/>
            <person name="Copeland A."/>
            <person name="Lucas S."/>
            <person name="Lapidus A."/>
            <person name="Barry K."/>
            <person name="Detter J.C."/>
            <person name="Glavina del Rio T."/>
            <person name="Hammon N."/>
            <person name="Israni S."/>
            <person name="Dalin E."/>
            <person name="Tice H."/>
            <person name="Pitluck S."/>
            <person name="Thompson L.S."/>
            <person name="Brettin T."/>
            <person name="Bruce D."/>
            <person name="Han C."/>
            <person name="Tapia R."/>
            <person name="Gilna P."/>
            <person name="Schmutz J."/>
            <person name="Larimer F."/>
            <person name="Land M."/>
            <person name="Hauser L."/>
            <person name="Kyrpides N."/>
            <person name="Mikhailova N."/>
            <person name="Janssen P.H."/>
            <person name="Kuske C.R."/>
            <person name="Richardson P."/>
        </authorList>
    </citation>
    <scope>NUCLEOTIDE SEQUENCE</scope>
    <source>
        <strain evidence="3">Ellin6076</strain>
    </source>
</reference>
<dbReference type="Gene3D" id="2.120.10.30">
    <property type="entry name" value="TolB, C-terminal domain"/>
    <property type="match status" value="1"/>
</dbReference>
<dbReference type="AlphaFoldDB" id="Q01UT9"/>
<dbReference type="NCBIfam" id="TIGR03437">
    <property type="entry name" value="Soli_cterm"/>
    <property type="match status" value="1"/>
</dbReference>
<proteinExistence type="predicted"/>
<dbReference type="HOGENOM" id="CLU_293537_0_0_0"/>
<dbReference type="PANTHER" id="PTHR35580:SF1">
    <property type="entry name" value="PHYTASE-LIKE DOMAIN-CONTAINING PROTEIN"/>
    <property type="match status" value="1"/>
</dbReference>
<dbReference type="InParanoid" id="Q01UT9"/>
<keyword evidence="1" id="KW-0732">Signal</keyword>
<feature type="chain" id="PRO_5004162486" evidence="1">
    <location>
        <begin position="19"/>
        <end position="1035"/>
    </location>
</feature>
<dbReference type="Gene3D" id="2.130.10.10">
    <property type="entry name" value="YVTN repeat-like/Quinoprotein amine dehydrogenase"/>
    <property type="match status" value="3"/>
</dbReference>
<dbReference type="OrthoDB" id="107542at2"/>
<keyword evidence="3" id="KW-0378">Hydrolase</keyword>
<evidence type="ECO:0000259" key="2">
    <source>
        <dbReference type="Pfam" id="PF01833"/>
    </source>
</evidence>
<dbReference type="SUPFAM" id="SSF110296">
    <property type="entry name" value="Oligoxyloglucan reducing end-specific cellobiohydrolase"/>
    <property type="match status" value="2"/>
</dbReference>
<gene>
    <name evidence="3" type="ordered locus">Acid_5634</name>
</gene>
<evidence type="ECO:0000313" key="3">
    <source>
        <dbReference type="EMBL" id="ABJ86581.1"/>
    </source>
</evidence>
<dbReference type="InterPro" id="IPR002909">
    <property type="entry name" value="IPT_dom"/>
</dbReference>
<accession>Q01UT9</accession>
<dbReference type="GO" id="GO:0016787">
    <property type="term" value="F:hydrolase activity"/>
    <property type="evidence" value="ECO:0007669"/>
    <property type="project" value="UniProtKB-KW"/>
</dbReference>
<dbReference type="CDD" id="cd15482">
    <property type="entry name" value="Sialidase_non-viral"/>
    <property type="match status" value="1"/>
</dbReference>
<organism evidence="3">
    <name type="scientific">Solibacter usitatus (strain Ellin6076)</name>
    <dbReference type="NCBI Taxonomy" id="234267"/>
    <lineage>
        <taxon>Bacteria</taxon>
        <taxon>Pseudomonadati</taxon>
        <taxon>Acidobacteriota</taxon>
        <taxon>Terriglobia</taxon>
        <taxon>Bryobacterales</taxon>
        <taxon>Solibacteraceae</taxon>
        <taxon>Candidatus Solibacter</taxon>
    </lineage>
</organism>
<dbReference type="InterPro" id="IPR052918">
    <property type="entry name" value="Motility_Chemotaxis_Reg"/>
</dbReference>
<dbReference type="KEGG" id="sus:Acid_5634"/>
<evidence type="ECO:0000256" key="1">
    <source>
        <dbReference type="SAM" id="SignalP"/>
    </source>
</evidence>
<dbReference type="STRING" id="234267.Acid_5634"/>
<dbReference type="SUPFAM" id="SSF81296">
    <property type="entry name" value="E set domains"/>
    <property type="match status" value="1"/>
</dbReference>
<dbReference type="Gene3D" id="2.60.40.10">
    <property type="entry name" value="Immunoglobulins"/>
    <property type="match status" value="1"/>
</dbReference>
<dbReference type="eggNOG" id="COG4447">
    <property type="taxonomic scope" value="Bacteria"/>
</dbReference>
<dbReference type="InterPro" id="IPR013783">
    <property type="entry name" value="Ig-like_fold"/>
</dbReference>
<dbReference type="Pfam" id="PF06739">
    <property type="entry name" value="SBBP"/>
    <property type="match status" value="3"/>
</dbReference>
<dbReference type="SUPFAM" id="SSF63829">
    <property type="entry name" value="Calcium-dependent phosphotriesterase"/>
    <property type="match status" value="1"/>
</dbReference>
<feature type="signal peptide" evidence="1">
    <location>
        <begin position="1"/>
        <end position="18"/>
    </location>
</feature>
<dbReference type="PANTHER" id="PTHR35580">
    <property type="entry name" value="CELL SURFACE GLYCOPROTEIN (S-LAYER PROTEIN)-LIKE PROTEIN"/>
    <property type="match status" value="1"/>
</dbReference>
<name>Q01UT9_SOLUE</name>
<dbReference type="EMBL" id="CP000473">
    <property type="protein sequence ID" value="ABJ86581.1"/>
    <property type="molecule type" value="Genomic_DNA"/>
</dbReference>
<sequence length="1035" mass="102987" precursor="true">MFRIVCVILISQSLTSQAADVAVRPALSFSKSFGGTGTDSGGSVATDASGDVYVAGTTDSVDFPIAQAFQPTIGGAPLRMTADGGKVWTSPGVPHPVYSVAGSPEAPATLYAGTTSGIFKSVDSGKTWTALAGTGSAVVNAVLVDSVDPTTVYAATATGLLKSVNGGATWRSMGTAGNGLALAANPAQSGTLLAAFDVTPVRPNLYRTSDGGASWTALSNSPPGSIALAFDAATPNLLYAIASTTGLSSGGATSVYKSLDNGDSWTKLTAPSPRISTFALAAGGGKVYVGTANGLQLSGDGGLSWKSAAGVTGATGNIAVDPAHPQSVYADGDGMFASADGGTTWSRISSLRQVVETIAVLPTVPAVVAVGAAPGRNVFVTKWSGDGKQMFYSTYLGGSYYDSAAGIGVDSQGNAYVVGQTASTDFPVTAGAIQPASHGTVNAFLAKISPDGKSLLYSTYLGGSGADGAFTVAIDDTGNAYVAGAASSSDFPVTAGAFQTHKQKSCSVNSATVQAIQSAGFVSKIAADGSGLRYSTFLGGSCPDLAAAIAIDGSGSAYVVGVTGSADFPVTQGSVQPKWGGGSASGFLAKLTPQGNALVYSTFLGGKGQDVADGVAVDAKGAAYVAGGSWGLDQPTYAPAPSFSASPSGIYPNADGVGFGVTLGGAAYVMKVDAAGSARLSLKYLGGTSGYARTLALDPAGNVWVAGYFSVSNSSARFPMLHPFQAGTGSAFITELAPDGQTLLFSSAMESVNRVAADSAGNTFVTGWSLSGTTPAGSPKTGNSVLLMRIDGAVASAVTVEDPRRLVPGWNSPLDYGIAGGEFLVLTGSGLGPVAQVDAQIGQDGKLLTSLGGTTVTFGGVPAPLISVQAEKIVCIAPFSVTSKGAILQVQSGGSLSNSIKLPAATTAIEPLAAVNQDGTVNSSGYPAPPGSIVTVYVAGFGQTTPASADGFVNDNSARQMSVASLLGVQIAGQNAQILYAGPAPGEVAGVSQINFRVPQLSAGTHTAYIGWGPSTATRPFLGDYNSIALTVGQP</sequence>
<dbReference type="InterPro" id="IPR017803">
    <property type="entry name" value="CHP03437_C"/>
</dbReference>
<dbReference type="InterPro" id="IPR010620">
    <property type="entry name" value="SBBP_repeat"/>
</dbReference>
<dbReference type="eggNOG" id="COG0823">
    <property type="taxonomic scope" value="Bacteria"/>
</dbReference>
<dbReference type="InterPro" id="IPR014756">
    <property type="entry name" value="Ig_E-set"/>
</dbReference>
<dbReference type="InterPro" id="IPR015943">
    <property type="entry name" value="WD40/YVTN_repeat-like_dom_sf"/>
</dbReference>
<protein>
    <submittedName>
        <fullName evidence="3">Glycosyl hydrolase, BNR repeat-containing protein</fullName>
    </submittedName>
</protein>
<dbReference type="Pfam" id="PF01833">
    <property type="entry name" value="TIG"/>
    <property type="match status" value="1"/>
</dbReference>
<dbReference type="InterPro" id="IPR011042">
    <property type="entry name" value="6-blade_b-propeller_TolB-like"/>
</dbReference>